<protein>
    <submittedName>
        <fullName evidence="1">Uncharacterized protein</fullName>
    </submittedName>
</protein>
<proteinExistence type="predicted"/>
<evidence type="ECO:0000313" key="1">
    <source>
        <dbReference type="EMBL" id="TKR83275.1"/>
    </source>
</evidence>
<reference evidence="1 2" key="2">
    <citation type="journal article" date="2019" name="G3 (Bethesda)">
        <title>Hybrid Assembly of the Genome of the Entomopathogenic Nematode Steinernema carpocapsae Identifies the X-Chromosome.</title>
        <authorList>
            <person name="Serra L."/>
            <person name="Macchietto M."/>
            <person name="Macias-Munoz A."/>
            <person name="McGill C.J."/>
            <person name="Rodriguez I.M."/>
            <person name="Rodriguez B."/>
            <person name="Murad R."/>
            <person name="Mortazavi A."/>
        </authorList>
    </citation>
    <scope>NUCLEOTIDE SEQUENCE [LARGE SCALE GENOMIC DNA]</scope>
    <source>
        <strain evidence="1 2">ALL</strain>
    </source>
</reference>
<gene>
    <name evidence="1" type="ORF">L596_016896</name>
</gene>
<dbReference type="Proteomes" id="UP000298663">
    <property type="component" value="Unassembled WGS sequence"/>
</dbReference>
<keyword evidence="2" id="KW-1185">Reference proteome</keyword>
<dbReference type="EMBL" id="AZBU02000004">
    <property type="protein sequence ID" value="TKR83275.1"/>
    <property type="molecule type" value="Genomic_DNA"/>
</dbReference>
<name>A0A4V6A3K2_STECR</name>
<dbReference type="AlphaFoldDB" id="A0A4V6A3K2"/>
<sequence>MAEITPITADPVGLGKIQLVINEEEAVKAVAAVGTGNGAIIQAALDRESKVLRMRRSWSCILKTLQGE</sequence>
<evidence type="ECO:0000313" key="2">
    <source>
        <dbReference type="Proteomes" id="UP000298663"/>
    </source>
</evidence>
<comment type="caution">
    <text evidence="1">The sequence shown here is derived from an EMBL/GenBank/DDBJ whole genome shotgun (WGS) entry which is preliminary data.</text>
</comment>
<reference evidence="1 2" key="1">
    <citation type="journal article" date="2015" name="Genome Biol.">
        <title>Comparative genomics of Steinernema reveals deeply conserved gene regulatory networks.</title>
        <authorList>
            <person name="Dillman A.R."/>
            <person name="Macchietto M."/>
            <person name="Porter C.F."/>
            <person name="Rogers A."/>
            <person name="Williams B."/>
            <person name="Antoshechkin I."/>
            <person name="Lee M.M."/>
            <person name="Goodwin Z."/>
            <person name="Lu X."/>
            <person name="Lewis E.E."/>
            <person name="Goodrich-Blair H."/>
            <person name="Stock S.P."/>
            <person name="Adams B.J."/>
            <person name="Sternberg P.W."/>
            <person name="Mortazavi A."/>
        </authorList>
    </citation>
    <scope>NUCLEOTIDE SEQUENCE [LARGE SCALE GENOMIC DNA]</scope>
    <source>
        <strain evidence="1 2">ALL</strain>
    </source>
</reference>
<organism evidence="1 2">
    <name type="scientific">Steinernema carpocapsae</name>
    <name type="common">Entomopathogenic nematode</name>
    <dbReference type="NCBI Taxonomy" id="34508"/>
    <lineage>
        <taxon>Eukaryota</taxon>
        <taxon>Metazoa</taxon>
        <taxon>Ecdysozoa</taxon>
        <taxon>Nematoda</taxon>
        <taxon>Chromadorea</taxon>
        <taxon>Rhabditida</taxon>
        <taxon>Tylenchina</taxon>
        <taxon>Panagrolaimomorpha</taxon>
        <taxon>Strongyloidoidea</taxon>
        <taxon>Steinernematidae</taxon>
        <taxon>Steinernema</taxon>
    </lineage>
</organism>
<accession>A0A4V6A3K2</accession>